<evidence type="ECO:0000256" key="1">
    <source>
        <dbReference type="SAM" id="MobiDB-lite"/>
    </source>
</evidence>
<dbReference type="RefSeq" id="WP_197956411.1">
    <property type="nucleotide sequence ID" value="NZ_CP065668.1"/>
</dbReference>
<dbReference type="EMBL" id="CP065668">
    <property type="protein sequence ID" value="QPS09541.1"/>
    <property type="molecule type" value="Genomic_DNA"/>
</dbReference>
<dbReference type="AlphaFoldDB" id="A0A7T2S5V8"/>
<name>A0A7T2S5V8_DELAC</name>
<organism evidence="3 4">
    <name type="scientific">Delftia acidovorans</name>
    <name type="common">Pseudomonas acidovorans</name>
    <name type="synonym">Comamonas acidovorans</name>
    <dbReference type="NCBI Taxonomy" id="80866"/>
    <lineage>
        <taxon>Bacteria</taxon>
        <taxon>Pseudomonadati</taxon>
        <taxon>Pseudomonadota</taxon>
        <taxon>Betaproteobacteria</taxon>
        <taxon>Burkholderiales</taxon>
        <taxon>Comamonadaceae</taxon>
        <taxon>Delftia</taxon>
    </lineage>
</organism>
<keyword evidence="2" id="KW-0732">Signal</keyword>
<proteinExistence type="predicted"/>
<gene>
    <name evidence="3" type="ORF">I6G66_05825</name>
</gene>
<feature type="signal peptide" evidence="2">
    <location>
        <begin position="1"/>
        <end position="18"/>
    </location>
</feature>
<evidence type="ECO:0000313" key="4">
    <source>
        <dbReference type="Proteomes" id="UP000594778"/>
    </source>
</evidence>
<protein>
    <recommendedName>
        <fullName evidence="5">Lipoprotein</fullName>
    </recommendedName>
</protein>
<accession>A0A7T2S5V8</accession>
<dbReference type="Proteomes" id="UP000594778">
    <property type="component" value="Chromosome"/>
</dbReference>
<evidence type="ECO:0000256" key="2">
    <source>
        <dbReference type="SAM" id="SignalP"/>
    </source>
</evidence>
<feature type="region of interest" description="Disordered" evidence="1">
    <location>
        <begin position="22"/>
        <end position="41"/>
    </location>
</feature>
<reference evidence="3 4" key="1">
    <citation type="submission" date="2020-12" db="EMBL/GenBank/DDBJ databases">
        <title>FDA dAtabase for Regulatory Grade micrObial Sequences (FDA-ARGOS): Supporting development and validation of Infectious Disease Dx tests.</title>
        <authorList>
            <person name="Sproer C."/>
            <person name="Gronow S."/>
            <person name="Severitt S."/>
            <person name="Schroder I."/>
            <person name="Tallon L."/>
            <person name="Sadzewicz L."/>
            <person name="Zhao X."/>
            <person name="Boylan J."/>
            <person name="Ott S."/>
            <person name="Bowen H."/>
            <person name="Vavikolanu K."/>
            <person name="Mehta A."/>
            <person name="Aluvathingal J."/>
            <person name="Nadendla S."/>
            <person name="Lowell S."/>
            <person name="Myers T."/>
            <person name="Yan Y."/>
            <person name="Sichtig H."/>
        </authorList>
    </citation>
    <scope>NUCLEOTIDE SEQUENCE [LARGE SCALE GENOMIC DNA]</scope>
    <source>
        <strain evidence="3 4">FDAARGOS_909</strain>
    </source>
</reference>
<evidence type="ECO:0000313" key="3">
    <source>
        <dbReference type="EMBL" id="QPS09541.1"/>
    </source>
</evidence>
<dbReference type="PROSITE" id="PS51257">
    <property type="entry name" value="PROKAR_LIPOPROTEIN"/>
    <property type="match status" value="1"/>
</dbReference>
<sequence>MKLQYIALLIATTLLAGCATTDQSRNSTNQAQQPKRERDASDAIPIFTGNYTVTDSRRNRLKITSASLSVEDNIPVMRFKNAEGKAVLVMDANECAGDIKNKFSGMAYLYCAGKKPSYGGMPNIFSVSERKAGHAQKTGTSLFPDEMILKDGLLITIFLEGESALPGYLSVRREP</sequence>
<evidence type="ECO:0008006" key="5">
    <source>
        <dbReference type="Google" id="ProtNLM"/>
    </source>
</evidence>
<feature type="compositionally biased region" description="Polar residues" evidence="1">
    <location>
        <begin position="22"/>
        <end position="33"/>
    </location>
</feature>
<feature type="chain" id="PRO_5032856732" description="Lipoprotein" evidence="2">
    <location>
        <begin position="19"/>
        <end position="175"/>
    </location>
</feature>